<name>A0A7C8I172_9PLEO</name>
<gene>
    <name evidence="1" type="ORF">BDV95DRAFT_580207</name>
</gene>
<reference evidence="1 2" key="1">
    <citation type="submission" date="2020-01" db="EMBL/GenBank/DDBJ databases">
        <authorList>
            <consortium name="DOE Joint Genome Institute"/>
            <person name="Haridas S."/>
            <person name="Albert R."/>
            <person name="Binder M."/>
            <person name="Bloem J."/>
            <person name="Labutti K."/>
            <person name="Salamov A."/>
            <person name="Andreopoulos B."/>
            <person name="Baker S.E."/>
            <person name="Barry K."/>
            <person name="Bills G."/>
            <person name="Bluhm B.H."/>
            <person name="Cannon C."/>
            <person name="Castanera R."/>
            <person name="Culley D.E."/>
            <person name="Daum C."/>
            <person name="Ezra D."/>
            <person name="Gonzalez J.B."/>
            <person name="Henrissat B."/>
            <person name="Kuo A."/>
            <person name="Liang C."/>
            <person name="Lipzen A."/>
            <person name="Lutzoni F."/>
            <person name="Magnuson J."/>
            <person name="Mondo S."/>
            <person name="Nolan M."/>
            <person name="Ohm R."/>
            <person name="Pangilinan J."/>
            <person name="Park H.-J.H."/>
            <person name="Ramirez L."/>
            <person name="Alfaro M."/>
            <person name="Sun H."/>
            <person name="Tritt A."/>
            <person name="Yoshinaga Y."/>
            <person name="Zwiers L.-H.L."/>
            <person name="Turgeon B.G."/>
            <person name="Goodwin S.B."/>
            <person name="Spatafora J.W."/>
            <person name="Crous P.W."/>
            <person name="Grigoriev I.V."/>
        </authorList>
    </citation>
    <scope>NUCLEOTIDE SEQUENCE [LARGE SCALE GENOMIC DNA]</scope>
    <source>
        <strain evidence="1 2">CBS 611.86</strain>
    </source>
</reference>
<dbReference type="AlphaFoldDB" id="A0A7C8I172"/>
<comment type="caution">
    <text evidence="1">The sequence shown here is derived from an EMBL/GenBank/DDBJ whole genome shotgun (WGS) entry which is preliminary data.</text>
</comment>
<sequence length="59" mass="6167">MNTRPILDSSAGPHALSASFNADSTCFSVAVESGFRVFDSVSGHLKLARGTVSLSTRIP</sequence>
<accession>A0A7C8I172</accession>
<proteinExistence type="predicted"/>
<keyword evidence="2" id="KW-1185">Reference proteome</keyword>
<organism evidence="1 2">
    <name type="scientific">Massariosphaeria phaeospora</name>
    <dbReference type="NCBI Taxonomy" id="100035"/>
    <lineage>
        <taxon>Eukaryota</taxon>
        <taxon>Fungi</taxon>
        <taxon>Dikarya</taxon>
        <taxon>Ascomycota</taxon>
        <taxon>Pezizomycotina</taxon>
        <taxon>Dothideomycetes</taxon>
        <taxon>Pleosporomycetidae</taxon>
        <taxon>Pleosporales</taxon>
        <taxon>Pleosporales incertae sedis</taxon>
        <taxon>Massariosphaeria</taxon>
    </lineage>
</organism>
<dbReference type="EMBL" id="JAADJZ010000020">
    <property type="protein sequence ID" value="KAF2868074.1"/>
    <property type="molecule type" value="Genomic_DNA"/>
</dbReference>
<evidence type="ECO:0008006" key="3">
    <source>
        <dbReference type="Google" id="ProtNLM"/>
    </source>
</evidence>
<protein>
    <recommendedName>
        <fullName evidence="3">Anaphase-promoting complex subunit 4 WD40 domain-containing protein</fullName>
    </recommendedName>
</protein>
<dbReference type="Proteomes" id="UP000481861">
    <property type="component" value="Unassembled WGS sequence"/>
</dbReference>
<evidence type="ECO:0000313" key="2">
    <source>
        <dbReference type="Proteomes" id="UP000481861"/>
    </source>
</evidence>
<dbReference type="OrthoDB" id="1667587at2759"/>
<evidence type="ECO:0000313" key="1">
    <source>
        <dbReference type="EMBL" id="KAF2868074.1"/>
    </source>
</evidence>